<name>A0A9P6NU32_9BASI</name>
<dbReference type="OrthoDB" id="10407780at2759"/>
<feature type="compositionally biased region" description="Polar residues" evidence="1">
    <location>
        <begin position="128"/>
        <end position="144"/>
    </location>
</feature>
<comment type="caution">
    <text evidence="2">The sequence shown here is derived from an EMBL/GenBank/DDBJ whole genome shotgun (WGS) entry which is preliminary data.</text>
</comment>
<evidence type="ECO:0000256" key="1">
    <source>
        <dbReference type="SAM" id="MobiDB-lite"/>
    </source>
</evidence>
<gene>
    <name evidence="2" type="ORF">CROQUDRAFT_650367</name>
</gene>
<evidence type="ECO:0000313" key="3">
    <source>
        <dbReference type="Proteomes" id="UP000886653"/>
    </source>
</evidence>
<accession>A0A9P6NU32</accession>
<organism evidence="2 3">
    <name type="scientific">Cronartium quercuum f. sp. fusiforme G11</name>
    <dbReference type="NCBI Taxonomy" id="708437"/>
    <lineage>
        <taxon>Eukaryota</taxon>
        <taxon>Fungi</taxon>
        <taxon>Dikarya</taxon>
        <taxon>Basidiomycota</taxon>
        <taxon>Pucciniomycotina</taxon>
        <taxon>Pucciniomycetes</taxon>
        <taxon>Pucciniales</taxon>
        <taxon>Coleosporiaceae</taxon>
        <taxon>Cronartium</taxon>
    </lineage>
</organism>
<keyword evidence="3" id="KW-1185">Reference proteome</keyword>
<evidence type="ECO:0000313" key="2">
    <source>
        <dbReference type="EMBL" id="KAG0152263.1"/>
    </source>
</evidence>
<feature type="region of interest" description="Disordered" evidence="1">
    <location>
        <begin position="167"/>
        <end position="204"/>
    </location>
</feature>
<dbReference type="Proteomes" id="UP000886653">
    <property type="component" value="Unassembled WGS sequence"/>
</dbReference>
<dbReference type="EMBL" id="MU167209">
    <property type="protein sequence ID" value="KAG0152263.1"/>
    <property type="molecule type" value="Genomic_DNA"/>
</dbReference>
<proteinExistence type="predicted"/>
<reference evidence="2" key="1">
    <citation type="submission" date="2013-11" db="EMBL/GenBank/DDBJ databases">
        <title>Genome sequence of the fusiform rust pathogen reveals effectors for host alternation and coevolution with pine.</title>
        <authorList>
            <consortium name="DOE Joint Genome Institute"/>
            <person name="Smith K."/>
            <person name="Pendleton A."/>
            <person name="Kubisiak T."/>
            <person name="Anderson C."/>
            <person name="Salamov A."/>
            <person name="Aerts A."/>
            <person name="Riley R."/>
            <person name="Clum A."/>
            <person name="Lindquist E."/>
            <person name="Ence D."/>
            <person name="Campbell M."/>
            <person name="Kronenberg Z."/>
            <person name="Feau N."/>
            <person name="Dhillon B."/>
            <person name="Hamelin R."/>
            <person name="Burleigh J."/>
            <person name="Smith J."/>
            <person name="Yandell M."/>
            <person name="Nelson C."/>
            <person name="Grigoriev I."/>
            <person name="Davis J."/>
        </authorList>
    </citation>
    <scope>NUCLEOTIDE SEQUENCE</scope>
    <source>
        <strain evidence="2">G11</strain>
    </source>
</reference>
<protein>
    <submittedName>
        <fullName evidence="2">Uncharacterized protein</fullName>
    </submittedName>
</protein>
<sequence>MDRPPILFGFAQDPTAFQTSAHHCHHVSTHHHKRPRSLSPVDDRTVKRRQNYNGVSQPTTPMLLSVLGESHPKFRMDSPPNIGHELCFEPPSACHEVEQDVKMDCEDQPPMIIPDPRWPIRSLRRVTPPTNNQTAPVSPPSTHRPQPLHRPHPAAYQQHLALLCPTTETSIRSPSSPSSTSNQPLPEKASKPKNSINYMLGPKKGCEDCRKKVAGHYTHL</sequence>
<feature type="region of interest" description="Disordered" evidence="1">
    <location>
        <begin position="106"/>
        <end position="151"/>
    </location>
</feature>
<feature type="compositionally biased region" description="Low complexity" evidence="1">
    <location>
        <begin position="167"/>
        <end position="186"/>
    </location>
</feature>
<dbReference type="AlphaFoldDB" id="A0A9P6NU32"/>